<dbReference type="Proteomes" id="UP000238811">
    <property type="component" value="Unassembled WGS sequence"/>
</dbReference>
<evidence type="ECO:0000313" key="2">
    <source>
        <dbReference type="EMBL" id="PRN00134.1"/>
    </source>
</evidence>
<name>A0A2S9TMS0_9BACT</name>
<accession>A0A2S9TMS0</accession>
<reference evidence="2 3" key="1">
    <citation type="submission" date="2017-09" db="EMBL/GenBank/DDBJ databases">
        <title>Reassesment of A. cryaerophilus.</title>
        <authorList>
            <person name="Perez-Cataluna A."/>
            <person name="Collado L."/>
            <person name="Salgado O."/>
            <person name="Lefinanco V."/>
            <person name="Figueras M.J."/>
        </authorList>
    </citation>
    <scope>NUCLEOTIDE SEQUENCE [LARGE SCALE GENOMIC DNA]</scope>
    <source>
        <strain evidence="2 3">LMG 10229</strain>
    </source>
</reference>
<sequence>MKSYDKTLTRLILILTKLSNNERPTTRELSDEFGIGIRTIQRDIYERLLYFPIEKDSEDRLKFIDGFSLDKSSLDNDEMMLVYLSLSQLKGFNNKFEDKIDTIISKLLLPNYTAPYHIKTTSFEKLEVNSKIVKDINKAIEQKIISKIEILNQEKDIYPIKIVSFSGIWYLLAKDEIDNKIKSFLLSDIKNIKFSNQKFSLDKPIDEILSNVHSAWFEDGCNFKVTILVHKVVAFYFKKKKILPTQENLKELENGNLIISFSVSHYEDIDNLIKAWLPHIEIIDPIDYKEQITTELQNYLDNTISNDFMLS</sequence>
<dbReference type="Pfam" id="PF25583">
    <property type="entry name" value="WCX"/>
    <property type="match status" value="1"/>
</dbReference>
<evidence type="ECO:0000313" key="3">
    <source>
        <dbReference type="Proteomes" id="UP000238811"/>
    </source>
</evidence>
<feature type="domain" description="WCX" evidence="1">
    <location>
        <begin position="223"/>
        <end position="299"/>
    </location>
</feature>
<proteinExistence type="predicted"/>
<dbReference type="PANTHER" id="PTHR34580:SF1">
    <property type="entry name" value="PROTEIN PAFC"/>
    <property type="match status" value="1"/>
</dbReference>
<organism evidence="2 3">
    <name type="scientific">Aliarcobacter cryaerophilus</name>
    <dbReference type="NCBI Taxonomy" id="28198"/>
    <lineage>
        <taxon>Bacteria</taxon>
        <taxon>Pseudomonadati</taxon>
        <taxon>Campylobacterota</taxon>
        <taxon>Epsilonproteobacteria</taxon>
        <taxon>Campylobacterales</taxon>
        <taxon>Arcobacteraceae</taxon>
        <taxon>Aliarcobacter</taxon>
    </lineage>
</organism>
<comment type="caution">
    <text evidence="2">The sequence shown here is derived from an EMBL/GenBank/DDBJ whole genome shotgun (WGS) entry which is preliminary data.</text>
</comment>
<dbReference type="InterPro" id="IPR057727">
    <property type="entry name" value="WCX_dom"/>
</dbReference>
<dbReference type="EMBL" id="NXGD01000008">
    <property type="protein sequence ID" value="PRN00134.1"/>
    <property type="molecule type" value="Genomic_DNA"/>
</dbReference>
<protein>
    <recommendedName>
        <fullName evidence="1">WCX domain-containing protein</fullName>
    </recommendedName>
</protein>
<evidence type="ECO:0000259" key="1">
    <source>
        <dbReference type="Pfam" id="PF25583"/>
    </source>
</evidence>
<dbReference type="AlphaFoldDB" id="A0A2S9TMS0"/>
<dbReference type="PROSITE" id="PS52050">
    <property type="entry name" value="WYL"/>
    <property type="match status" value="1"/>
</dbReference>
<gene>
    <name evidence="2" type="ORF">CJ668_07715</name>
</gene>
<dbReference type="PANTHER" id="PTHR34580">
    <property type="match status" value="1"/>
</dbReference>
<dbReference type="InterPro" id="IPR051534">
    <property type="entry name" value="CBASS_pafABC_assoc_protein"/>
</dbReference>